<evidence type="ECO:0000259" key="1">
    <source>
        <dbReference type="Pfam" id="PF25475"/>
    </source>
</evidence>
<dbReference type="PANTHER" id="PTHR35481:SF1">
    <property type="entry name" value="DNA-DIRECTED RNA POLYMERASE SUBUNIT ALPHA"/>
    <property type="match status" value="1"/>
</dbReference>
<feature type="domain" description="DUF7903" evidence="1">
    <location>
        <begin position="12"/>
        <end position="93"/>
    </location>
</feature>
<dbReference type="Pfam" id="PF25475">
    <property type="entry name" value="DUF7903"/>
    <property type="match status" value="1"/>
</dbReference>
<proteinExistence type="predicted"/>
<organism evidence="2 3">
    <name type="scientific">Pyrus ussuriensis x Pyrus communis</name>
    <dbReference type="NCBI Taxonomy" id="2448454"/>
    <lineage>
        <taxon>Eukaryota</taxon>
        <taxon>Viridiplantae</taxon>
        <taxon>Streptophyta</taxon>
        <taxon>Embryophyta</taxon>
        <taxon>Tracheophyta</taxon>
        <taxon>Spermatophyta</taxon>
        <taxon>Magnoliopsida</taxon>
        <taxon>eudicotyledons</taxon>
        <taxon>Gunneridae</taxon>
        <taxon>Pentapetalae</taxon>
        <taxon>rosids</taxon>
        <taxon>fabids</taxon>
        <taxon>Rosales</taxon>
        <taxon>Rosaceae</taxon>
        <taxon>Amygdaloideae</taxon>
        <taxon>Maleae</taxon>
        <taxon>Pyrus</taxon>
    </lineage>
</organism>
<dbReference type="InterPro" id="IPR057225">
    <property type="entry name" value="DUF7903"/>
</dbReference>
<name>A0A5N5HT74_9ROSA</name>
<dbReference type="EMBL" id="SMOL01000143">
    <property type="protein sequence ID" value="KAB2629933.1"/>
    <property type="molecule type" value="Genomic_DNA"/>
</dbReference>
<dbReference type="AlphaFoldDB" id="A0A5N5HT74"/>
<evidence type="ECO:0000313" key="3">
    <source>
        <dbReference type="Proteomes" id="UP000327157"/>
    </source>
</evidence>
<dbReference type="Proteomes" id="UP000327157">
    <property type="component" value="Chromosome 12"/>
</dbReference>
<reference evidence="2 3" key="3">
    <citation type="submission" date="2019-11" db="EMBL/GenBank/DDBJ databases">
        <title>A de novo genome assembly of a pear dwarfing rootstock.</title>
        <authorList>
            <person name="Wang F."/>
            <person name="Wang J."/>
            <person name="Li S."/>
            <person name="Zhang Y."/>
            <person name="Fang M."/>
            <person name="Ma L."/>
            <person name="Zhao Y."/>
            <person name="Jiang S."/>
        </authorList>
    </citation>
    <scope>NUCLEOTIDE SEQUENCE [LARGE SCALE GENOMIC DNA]</scope>
    <source>
        <strain evidence="2">S2</strain>
        <tissue evidence="2">Leaf</tissue>
    </source>
</reference>
<accession>A0A5N5HT74</accession>
<reference evidence="3" key="2">
    <citation type="submission" date="2019-10" db="EMBL/GenBank/DDBJ databases">
        <title>A de novo genome assembly of a pear dwarfing rootstock.</title>
        <authorList>
            <person name="Wang F."/>
            <person name="Wang J."/>
            <person name="Li S."/>
            <person name="Zhang Y."/>
            <person name="Fang M."/>
            <person name="Ma L."/>
            <person name="Zhao Y."/>
            <person name="Jiang S."/>
        </authorList>
    </citation>
    <scope>NUCLEOTIDE SEQUENCE [LARGE SCALE GENOMIC DNA]</scope>
</reference>
<comment type="caution">
    <text evidence="2">The sequence shown here is derived from an EMBL/GenBank/DDBJ whole genome shotgun (WGS) entry which is preliminary data.</text>
</comment>
<reference evidence="2 3" key="1">
    <citation type="submission" date="2019-09" db="EMBL/GenBank/DDBJ databases">
        <authorList>
            <person name="Ou C."/>
        </authorList>
    </citation>
    <scope>NUCLEOTIDE SEQUENCE [LARGE SCALE GENOMIC DNA]</scope>
    <source>
        <strain evidence="2">S2</strain>
        <tissue evidence="2">Leaf</tissue>
    </source>
</reference>
<protein>
    <recommendedName>
        <fullName evidence="1">DUF7903 domain-containing protein</fullName>
    </recommendedName>
</protein>
<sequence>MHEQDRNSFRWKAFSGCRYNVVGTFTSTYENPSLKLKLRHANRFDFAASAGETGWEVRLFLKMLVSKLQEENVEVGLICDMLQENVKLIWDTFLCCEPFLT</sequence>
<evidence type="ECO:0000313" key="2">
    <source>
        <dbReference type="EMBL" id="KAB2629933.1"/>
    </source>
</evidence>
<gene>
    <name evidence="2" type="ORF">D8674_007452</name>
</gene>
<dbReference type="OrthoDB" id="2014147at2759"/>
<dbReference type="PANTHER" id="PTHR35481">
    <property type="entry name" value="DNA-DIRECTED RNA POLYMERASE SUBUNIT ALPHA"/>
    <property type="match status" value="1"/>
</dbReference>
<keyword evidence="3" id="KW-1185">Reference proteome</keyword>